<sequence>MILKLKVINMNQFRSLNIDVVVNGETVRVDGKKRTNFVRDYGLDELIPNRYSEILVVDLLMNLELNGIDPRSIIEQIERLERTDVEGYTKQATQFKHAPLFPLWHQHYFSAHYLIHNIQNEHRRNFKNIWDKSMGEQGSLIEQHHINNLLHNAFEGAIETRSDEKRMTGEWLVFSAQETGNVYLCMATHTTGDENIYKKLAYCCERQFPLLEPFASDRSKAERLKQ</sequence>
<gene>
    <name evidence="1" type="ordered locus">VV1_2444</name>
</gene>
<reference evidence="1 2" key="3">
    <citation type="journal article" date="2011" name="Mol. Syst. Biol.">
        <title>Integrative genome-scale metabolic analysis of Vibrio vulnificus for drug targeting and discovery.</title>
        <authorList>
            <person name="Kim H.U."/>
            <person name="Kim S.Y."/>
            <person name="Jeong H."/>
            <person name="Kim T.Y."/>
            <person name="Kim J.J."/>
            <person name="Choy H.E."/>
            <person name="Yi K.Y."/>
            <person name="Rhee J.H."/>
            <person name="Lee S.Y."/>
        </authorList>
    </citation>
    <scope>NUCLEOTIDE SEQUENCE [LARGE SCALE GENOMIC DNA]</scope>
    <source>
        <strain evidence="1 2">CMCP6</strain>
    </source>
</reference>
<proteinExistence type="predicted"/>
<dbReference type="Proteomes" id="UP000002275">
    <property type="component" value="Chromosome I"/>
</dbReference>
<evidence type="ECO:0000313" key="1">
    <source>
        <dbReference type="EMBL" id="AAO10812.2"/>
    </source>
</evidence>
<protein>
    <submittedName>
        <fullName evidence="1">Uncharacterized protein</fullName>
    </submittedName>
</protein>
<dbReference type="KEGG" id="vvu:VV1_2444"/>
<evidence type="ECO:0000313" key="2">
    <source>
        <dbReference type="Proteomes" id="UP000002275"/>
    </source>
</evidence>
<reference evidence="2" key="1">
    <citation type="submission" date="2002-12" db="EMBL/GenBank/DDBJ databases">
        <title>Complete genome sequence of Vibrio vulnificus CMCP6.</title>
        <authorList>
            <person name="Rhee J.H."/>
            <person name="Kim S.Y."/>
            <person name="Chung S.S."/>
            <person name="Kim J.J."/>
            <person name="Moon Y.H."/>
            <person name="Jeong H."/>
            <person name="Choy H.E."/>
        </authorList>
    </citation>
    <scope>NUCLEOTIDE SEQUENCE [LARGE SCALE GENOMIC DNA]</scope>
    <source>
        <strain evidence="2">CMCP6</strain>
    </source>
</reference>
<reference evidence="1 2" key="2">
    <citation type="journal article" date="2003" name="Infect. Immun.">
        <title>Characterization and pathogenic significance of Vibrio vulnificus antigens preferentially expressed in septicemic patients.</title>
        <authorList>
            <person name="Kim Y.R."/>
            <person name="Lee S.E."/>
            <person name="Kim C.M."/>
            <person name="Kim S.Y."/>
            <person name="Shin E.K."/>
            <person name="Shin D.H."/>
            <person name="Chung S.S."/>
            <person name="Choy H.E."/>
            <person name="Progulske-Fox A."/>
            <person name="Hillman J.D."/>
            <person name="Handfield M."/>
            <person name="Rhee J.H."/>
        </authorList>
    </citation>
    <scope>NUCLEOTIDE SEQUENCE [LARGE SCALE GENOMIC DNA]</scope>
    <source>
        <strain evidence="1 2">CMCP6</strain>
    </source>
</reference>
<organism evidence="1 2">
    <name type="scientific">Vibrio vulnificus (strain CMCP6)</name>
    <dbReference type="NCBI Taxonomy" id="216895"/>
    <lineage>
        <taxon>Bacteria</taxon>
        <taxon>Pseudomonadati</taxon>
        <taxon>Pseudomonadota</taxon>
        <taxon>Gammaproteobacteria</taxon>
        <taxon>Vibrionales</taxon>
        <taxon>Vibrionaceae</taxon>
        <taxon>Vibrio</taxon>
    </lineage>
</organism>
<name>A0A3Q0L5M9_VIBVU</name>
<dbReference type="AlphaFoldDB" id="A0A3Q0L5M9"/>
<accession>A0A3Q0L5M9</accession>
<dbReference type="EMBL" id="AE016795">
    <property type="protein sequence ID" value="AAO10812.2"/>
    <property type="molecule type" value="Genomic_DNA"/>
</dbReference>